<protein>
    <recommendedName>
        <fullName evidence="1">Reverse transcriptase zinc-binding domain-containing protein</fullName>
    </recommendedName>
</protein>
<accession>A0A061DNH3</accession>
<dbReference type="Proteomes" id="UP000026915">
    <property type="component" value="Chromosome 1"/>
</dbReference>
<dbReference type="InterPro" id="IPR026960">
    <property type="entry name" value="RVT-Znf"/>
</dbReference>
<name>A0A061DNH3_THECC</name>
<organism evidence="2 3">
    <name type="scientific">Theobroma cacao</name>
    <name type="common">Cacao</name>
    <name type="synonym">Cocoa</name>
    <dbReference type="NCBI Taxonomy" id="3641"/>
    <lineage>
        <taxon>Eukaryota</taxon>
        <taxon>Viridiplantae</taxon>
        <taxon>Streptophyta</taxon>
        <taxon>Embryophyta</taxon>
        <taxon>Tracheophyta</taxon>
        <taxon>Spermatophyta</taxon>
        <taxon>Magnoliopsida</taxon>
        <taxon>eudicotyledons</taxon>
        <taxon>Gunneridae</taxon>
        <taxon>Pentapetalae</taxon>
        <taxon>rosids</taxon>
        <taxon>malvids</taxon>
        <taxon>Malvales</taxon>
        <taxon>Malvaceae</taxon>
        <taxon>Byttnerioideae</taxon>
        <taxon>Theobroma</taxon>
    </lineage>
</organism>
<reference evidence="2 3" key="1">
    <citation type="journal article" date="2013" name="Genome Biol.">
        <title>The genome sequence of the most widely cultivated cacao type and its use to identify candidate genes regulating pod color.</title>
        <authorList>
            <person name="Motamayor J.C."/>
            <person name="Mockaitis K."/>
            <person name="Schmutz J."/>
            <person name="Haiminen N."/>
            <person name="Iii D.L."/>
            <person name="Cornejo O."/>
            <person name="Findley S.D."/>
            <person name="Zheng P."/>
            <person name="Utro F."/>
            <person name="Royaert S."/>
            <person name="Saski C."/>
            <person name="Jenkins J."/>
            <person name="Podicheti R."/>
            <person name="Zhao M."/>
            <person name="Scheffler B.E."/>
            <person name="Stack J.C."/>
            <person name="Feltus F.A."/>
            <person name="Mustiga G.M."/>
            <person name="Amores F."/>
            <person name="Phillips W."/>
            <person name="Marelli J.P."/>
            <person name="May G.D."/>
            <person name="Shapiro H."/>
            <person name="Ma J."/>
            <person name="Bustamante C.D."/>
            <person name="Schnell R.J."/>
            <person name="Main D."/>
            <person name="Gilbert D."/>
            <person name="Parida L."/>
            <person name="Kuhn D.N."/>
        </authorList>
    </citation>
    <scope>NUCLEOTIDE SEQUENCE [LARGE SCALE GENOMIC DNA]</scope>
    <source>
        <strain evidence="3">cv. Matina 1-6</strain>
    </source>
</reference>
<evidence type="ECO:0000259" key="1">
    <source>
        <dbReference type="Pfam" id="PF13966"/>
    </source>
</evidence>
<dbReference type="AlphaFoldDB" id="A0A061DNH3"/>
<dbReference type="HOGENOM" id="CLU_2257069_0_0_1"/>
<sequence>RQLVNPIFSFIWHKSVHLTTSFFLWRLLNLWIPLEMILKMKGFTMAFKCQCCNSEESLIHVMWDNPIAKQVWNYFTKFFQIYIVNPQNGSQIIWVWAYSGDYIK</sequence>
<feature type="non-terminal residue" evidence="2">
    <location>
        <position position="1"/>
    </location>
</feature>
<dbReference type="EMBL" id="CM001879">
    <property type="protein sequence ID" value="EOX93987.1"/>
    <property type="molecule type" value="Genomic_DNA"/>
</dbReference>
<proteinExistence type="predicted"/>
<evidence type="ECO:0000313" key="2">
    <source>
        <dbReference type="EMBL" id="EOX93987.1"/>
    </source>
</evidence>
<keyword evidence="3" id="KW-1185">Reference proteome</keyword>
<dbReference type="InParanoid" id="A0A061DNH3"/>
<gene>
    <name evidence="2" type="ORF">TCM_003010</name>
</gene>
<feature type="domain" description="Reverse transcriptase zinc-binding" evidence="1">
    <location>
        <begin position="5"/>
        <end position="72"/>
    </location>
</feature>
<dbReference type="Gramene" id="EOX93987">
    <property type="protein sequence ID" value="EOX93987"/>
    <property type="gene ID" value="TCM_003010"/>
</dbReference>
<dbReference type="Pfam" id="PF13966">
    <property type="entry name" value="zf-RVT"/>
    <property type="match status" value="1"/>
</dbReference>
<evidence type="ECO:0000313" key="3">
    <source>
        <dbReference type="Proteomes" id="UP000026915"/>
    </source>
</evidence>